<accession>A0A0R3Q3H0</accession>
<sequence length="77" mass="9114">LNFLKHILIYEIQAQKYFRSKKSSLSKLIILDTVTISLKNHSSIVMKKKLMLLVRFIYLARIFSRSVVIYNLINISR</sequence>
<proteinExistence type="predicted"/>
<protein>
    <submittedName>
        <fullName evidence="1">Ovule protein</fullName>
    </submittedName>
</protein>
<dbReference type="WBParaSite" id="BTMF_0000083801-mRNA-1">
    <property type="protein sequence ID" value="BTMF_0000083801-mRNA-1"/>
    <property type="gene ID" value="BTMF_0000083801"/>
</dbReference>
<name>A0A0R3Q3H0_9BILA</name>
<reference evidence="1" key="1">
    <citation type="submission" date="2017-02" db="UniProtKB">
        <authorList>
            <consortium name="WormBaseParasite"/>
        </authorList>
    </citation>
    <scope>IDENTIFICATION</scope>
</reference>
<dbReference type="AlphaFoldDB" id="A0A0R3Q3H0"/>
<organism evidence="1">
    <name type="scientific">Brugia timori</name>
    <dbReference type="NCBI Taxonomy" id="42155"/>
    <lineage>
        <taxon>Eukaryota</taxon>
        <taxon>Metazoa</taxon>
        <taxon>Ecdysozoa</taxon>
        <taxon>Nematoda</taxon>
        <taxon>Chromadorea</taxon>
        <taxon>Rhabditida</taxon>
        <taxon>Spirurina</taxon>
        <taxon>Spiruromorpha</taxon>
        <taxon>Filarioidea</taxon>
        <taxon>Onchocercidae</taxon>
        <taxon>Brugia</taxon>
    </lineage>
</organism>
<evidence type="ECO:0000313" key="1">
    <source>
        <dbReference type="WBParaSite" id="BTMF_0000083801-mRNA-1"/>
    </source>
</evidence>